<proteinExistence type="predicted"/>
<reference evidence="4 5" key="1">
    <citation type="submission" date="2018-11" db="EMBL/GenBank/DDBJ databases">
        <title>Genome sequence of Apiotrichum porosum DSM 27194.</title>
        <authorList>
            <person name="Aliyu H."/>
            <person name="Gorte O."/>
            <person name="Ochsenreither K."/>
        </authorList>
    </citation>
    <scope>NUCLEOTIDE SEQUENCE [LARGE SCALE GENOMIC DNA]</scope>
    <source>
        <strain evidence="4 5">DSM 27194</strain>
    </source>
</reference>
<feature type="region of interest" description="Disordered" evidence="1">
    <location>
        <begin position="130"/>
        <end position="152"/>
    </location>
</feature>
<dbReference type="Pfam" id="PF13824">
    <property type="entry name" value="zf-Mss51"/>
    <property type="match status" value="1"/>
</dbReference>
<keyword evidence="5" id="KW-1185">Reference proteome</keyword>
<dbReference type="STRING" id="105984.A0A427YBC5"/>
<protein>
    <submittedName>
        <fullName evidence="4">Protein mss51, mitochondrial</fullName>
    </submittedName>
</protein>
<evidence type="ECO:0000256" key="1">
    <source>
        <dbReference type="SAM" id="MobiDB-lite"/>
    </source>
</evidence>
<evidence type="ECO:0000313" key="5">
    <source>
        <dbReference type="Proteomes" id="UP000279236"/>
    </source>
</evidence>
<comment type="caution">
    <text evidence="4">The sequence shown here is derived from an EMBL/GenBank/DDBJ whole genome shotgun (WGS) entry which is preliminary data.</text>
</comment>
<dbReference type="AlphaFoldDB" id="A0A427YBC5"/>
<organism evidence="4 5">
    <name type="scientific">Apiotrichum porosum</name>
    <dbReference type="NCBI Taxonomy" id="105984"/>
    <lineage>
        <taxon>Eukaryota</taxon>
        <taxon>Fungi</taxon>
        <taxon>Dikarya</taxon>
        <taxon>Basidiomycota</taxon>
        <taxon>Agaricomycotina</taxon>
        <taxon>Tremellomycetes</taxon>
        <taxon>Trichosporonales</taxon>
        <taxon>Trichosporonaceae</taxon>
        <taxon>Apiotrichum</taxon>
    </lineage>
</organism>
<dbReference type="GeneID" id="39585547"/>
<dbReference type="InterPro" id="IPR032717">
    <property type="entry name" value="Mss51_Znf"/>
</dbReference>
<name>A0A427YBC5_9TREE</name>
<feature type="domain" description="Mitochondrial splicing suppressor 51 zinc-finger" evidence="2">
    <location>
        <begin position="99"/>
        <end position="154"/>
    </location>
</feature>
<dbReference type="PANTHER" id="PTHR28069:SF1">
    <property type="entry name" value="PROTEIN MSS51, MITOCHONDRIAL"/>
    <property type="match status" value="1"/>
</dbReference>
<dbReference type="Pfam" id="PF20179">
    <property type="entry name" value="MSS51_C"/>
    <property type="match status" value="1"/>
</dbReference>
<dbReference type="EMBL" id="RSCE01000001">
    <property type="protein sequence ID" value="RSH88459.1"/>
    <property type="molecule type" value="Genomic_DNA"/>
</dbReference>
<sequence>MRQASGRMLLRSSPRTLAVRPAVVPLASSSRFPMVAAAPSGARPFFSLFGKKKKASSKFDKVAEPEPILSQDDLFHLLSKSPFPALREKGQRIRTYAVCPVSYEKHHETVAVKYECPDCGFPTHASKERWQEGKQEHSESCPRLREVNEDEHDIRSGRRITEFENMPGNQPYEQAVSMVSWDSFFFTRGFSSINSPRAIRQVSKAMTYPISVLSVIHQNGPFNASNGRITTEGRRSMAAMHSVLHPPPGTTIVTAADIRPMPPFRIFLLGARAESTLPAALWLQLTHLFPNTQFNIYFIGPEAGVPIVDGPKRGEAKMQPESEYGAPACKVMVTPQLKLVSIQSAYENVHEQFGPFDPYQDVFFAFSPGLGFPDQSLVDPSKPASGPPLVQAQTSWRKALEQILTTKCGLFFTAFSPTDLSRDVSALFGTQPPITSPDAPSEYPSSVNLPTQAIPPIEGVSDEFELILTPGVNPFASRKWEIAEWDTRVGVKTNWGIWGIRGKRYEVTHNAEEEEEIDE</sequence>
<dbReference type="Proteomes" id="UP000279236">
    <property type="component" value="Unassembled WGS sequence"/>
</dbReference>
<evidence type="ECO:0000313" key="4">
    <source>
        <dbReference type="EMBL" id="RSH88459.1"/>
    </source>
</evidence>
<dbReference type="InterPro" id="IPR046824">
    <property type="entry name" value="Mss51-like_C"/>
</dbReference>
<dbReference type="PANTHER" id="PTHR28069">
    <property type="entry name" value="GH20023P"/>
    <property type="match status" value="1"/>
</dbReference>
<evidence type="ECO:0000259" key="2">
    <source>
        <dbReference type="Pfam" id="PF13824"/>
    </source>
</evidence>
<evidence type="ECO:0000259" key="3">
    <source>
        <dbReference type="Pfam" id="PF20179"/>
    </source>
</evidence>
<dbReference type="OrthoDB" id="5282002at2759"/>
<accession>A0A427YBC5</accession>
<dbReference type="RefSeq" id="XP_028480667.1">
    <property type="nucleotide sequence ID" value="XM_028616810.1"/>
</dbReference>
<gene>
    <name evidence="4" type="primary">MSS51</name>
    <name evidence="4" type="ORF">EHS24_001004</name>
</gene>
<feature type="domain" description="Mitochondrial splicing suppressor 51-like C-terminal" evidence="3">
    <location>
        <begin position="255"/>
        <end position="482"/>
    </location>
</feature>